<organism evidence="2 3">
    <name type="scientific">Asparagus officinalis</name>
    <name type="common">Garden asparagus</name>
    <dbReference type="NCBI Taxonomy" id="4686"/>
    <lineage>
        <taxon>Eukaryota</taxon>
        <taxon>Viridiplantae</taxon>
        <taxon>Streptophyta</taxon>
        <taxon>Embryophyta</taxon>
        <taxon>Tracheophyta</taxon>
        <taxon>Spermatophyta</taxon>
        <taxon>Magnoliopsida</taxon>
        <taxon>Liliopsida</taxon>
        <taxon>Asparagales</taxon>
        <taxon>Asparagaceae</taxon>
        <taxon>Asparagoideae</taxon>
        <taxon>Asparagus</taxon>
    </lineage>
</organism>
<evidence type="ECO:0000313" key="2">
    <source>
        <dbReference type="EMBL" id="ONK75608.1"/>
    </source>
</evidence>
<feature type="transmembrane region" description="Helical" evidence="1">
    <location>
        <begin position="75"/>
        <end position="94"/>
    </location>
</feature>
<dbReference type="PANTHER" id="PTHR33735">
    <property type="entry name" value="EXPRESSED PROTEIN"/>
    <property type="match status" value="1"/>
</dbReference>
<evidence type="ECO:0000256" key="1">
    <source>
        <dbReference type="SAM" id="Phobius"/>
    </source>
</evidence>
<reference evidence="3" key="1">
    <citation type="journal article" date="2017" name="Nat. Commun.">
        <title>The asparagus genome sheds light on the origin and evolution of a young Y chromosome.</title>
        <authorList>
            <person name="Harkess A."/>
            <person name="Zhou J."/>
            <person name="Xu C."/>
            <person name="Bowers J.E."/>
            <person name="Van der Hulst R."/>
            <person name="Ayyampalayam S."/>
            <person name="Mercati F."/>
            <person name="Riccardi P."/>
            <person name="McKain M.R."/>
            <person name="Kakrana A."/>
            <person name="Tang H."/>
            <person name="Ray J."/>
            <person name="Groenendijk J."/>
            <person name="Arikit S."/>
            <person name="Mathioni S.M."/>
            <person name="Nakano M."/>
            <person name="Shan H."/>
            <person name="Telgmann-Rauber A."/>
            <person name="Kanno A."/>
            <person name="Yue Z."/>
            <person name="Chen H."/>
            <person name="Li W."/>
            <person name="Chen Y."/>
            <person name="Xu X."/>
            <person name="Zhang Y."/>
            <person name="Luo S."/>
            <person name="Chen H."/>
            <person name="Gao J."/>
            <person name="Mao Z."/>
            <person name="Pires J.C."/>
            <person name="Luo M."/>
            <person name="Kudrna D."/>
            <person name="Wing R.A."/>
            <person name="Meyers B.C."/>
            <person name="Yi K."/>
            <person name="Kong H."/>
            <person name="Lavrijsen P."/>
            <person name="Sunseri F."/>
            <person name="Falavigna A."/>
            <person name="Ye Y."/>
            <person name="Leebens-Mack J.H."/>
            <person name="Chen G."/>
        </authorList>
    </citation>
    <scope>NUCLEOTIDE SEQUENCE [LARGE SCALE GENOMIC DNA]</scope>
    <source>
        <strain evidence="3">cv. DH0086</strain>
    </source>
</reference>
<name>A0A5P1FB69_ASPOF</name>
<evidence type="ECO:0000313" key="3">
    <source>
        <dbReference type="Proteomes" id="UP000243459"/>
    </source>
</evidence>
<proteinExistence type="predicted"/>
<keyword evidence="1" id="KW-0812">Transmembrane</keyword>
<dbReference type="EMBL" id="CM007383">
    <property type="protein sequence ID" value="ONK75608.1"/>
    <property type="molecule type" value="Genomic_DNA"/>
</dbReference>
<keyword evidence="3" id="KW-1185">Reference proteome</keyword>
<dbReference type="Proteomes" id="UP000243459">
    <property type="component" value="Chromosome 3"/>
</dbReference>
<sequence>MSNFSKMSLIKSFASYCRQNLHLAGLNRSQSKEIKAHLSGGIASLLHAQSKPKMGITNARDDSNPPSPPPPRFPFYIWAKWILGTALTIILPFWRQKWRSLLKLEGEVEMVAGAVDNVAKVVEEVAMVTEKMAEDAAESLPEDDHKLKDALVCIENVSKKVVEEAHLTQDIIHKVDDLKEEVETLIDPIKEREKRQERHEK</sequence>
<gene>
    <name evidence="2" type="ORF">A4U43_C03F18680</name>
</gene>
<accession>A0A5P1FB69</accession>
<dbReference type="OMA" id="RERRNHC"/>
<protein>
    <submittedName>
        <fullName evidence="2">Uncharacterized protein</fullName>
    </submittedName>
</protein>
<dbReference type="AlphaFoldDB" id="A0A5P1FB69"/>
<dbReference type="PANTHER" id="PTHR33735:SF10">
    <property type="entry name" value="EXPRESSED PROTEIN"/>
    <property type="match status" value="1"/>
</dbReference>
<dbReference type="Gramene" id="ONK75608">
    <property type="protein sequence ID" value="ONK75608"/>
    <property type="gene ID" value="A4U43_C03F18680"/>
</dbReference>
<keyword evidence="1" id="KW-0472">Membrane</keyword>
<dbReference type="OrthoDB" id="783687at2759"/>
<keyword evidence="1" id="KW-1133">Transmembrane helix</keyword>